<keyword evidence="3" id="KW-1185">Reference proteome</keyword>
<sequence>MAKRSVPLCLVTVLSTTVAGTLSDGLLAWRFYVVSGRRRYALWAACAAIALNTMLGLSSNFQFLTFYTHRAEFPNMLQVTYELNAAWGWCMLGINTVLSSLTIWKIVRVSRTARPAPGSTGLGRYSVVVEAIAESALVTWIGLVLYGVGSLAPQGKNTTHWDIGYVIGCILPMFFGISQCLITARLGFAFDSSCSPDAERGRGLAATYPACGCARIEEPPKGIAIMVKRETESVSVDEHGAIIEERKSRAELYTTHYDEDGSLSVREPVVETTVTLPRS</sequence>
<feature type="transmembrane region" description="Helical" evidence="1">
    <location>
        <begin position="163"/>
        <end position="182"/>
    </location>
</feature>
<keyword evidence="1" id="KW-1133">Transmembrane helix</keyword>
<dbReference type="Proteomes" id="UP000053257">
    <property type="component" value="Unassembled WGS sequence"/>
</dbReference>
<dbReference type="AlphaFoldDB" id="A0A0C3SBC2"/>
<dbReference type="EMBL" id="KN840460">
    <property type="protein sequence ID" value="KIP09942.1"/>
    <property type="molecule type" value="Genomic_DNA"/>
</dbReference>
<evidence type="ECO:0000313" key="2">
    <source>
        <dbReference type="EMBL" id="KIP09942.1"/>
    </source>
</evidence>
<evidence type="ECO:0000313" key="3">
    <source>
        <dbReference type="Proteomes" id="UP000053257"/>
    </source>
</evidence>
<evidence type="ECO:0000256" key="1">
    <source>
        <dbReference type="SAM" id="Phobius"/>
    </source>
</evidence>
<keyword evidence="1" id="KW-0812">Transmembrane</keyword>
<protein>
    <submittedName>
        <fullName evidence="2">Uncharacterized protein</fullName>
    </submittedName>
</protein>
<keyword evidence="1" id="KW-0472">Membrane</keyword>
<dbReference type="HOGENOM" id="CLU_997870_0_0_1"/>
<feature type="transmembrane region" description="Helical" evidence="1">
    <location>
        <begin position="6"/>
        <end position="29"/>
    </location>
</feature>
<feature type="transmembrane region" description="Helical" evidence="1">
    <location>
        <begin position="41"/>
        <end position="66"/>
    </location>
</feature>
<proteinExistence type="predicted"/>
<gene>
    <name evidence="2" type="ORF">PHLGIDRAFT_115925</name>
</gene>
<feature type="transmembrane region" description="Helical" evidence="1">
    <location>
        <begin position="127"/>
        <end position="148"/>
    </location>
</feature>
<feature type="transmembrane region" description="Helical" evidence="1">
    <location>
        <begin position="86"/>
        <end position="107"/>
    </location>
</feature>
<name>A0A0C3SBC2_PHLG1</name>
<organism evidence="2 3">
    <name type="scientific">Phlebiopsis gigantea (strain 11061_1 CR5-6)</name>
    <name type="common">White-rot fungus</name>
    <name type="synonym">Peniophora gigantea</name>
    <dbReference type="NCBI Taxonomy" id="745531"/>
    <lineage>
        <taxon>Eukaryota</taxon>
        <taxon>Fungi</taxon>
        <taxon>Dikarya</taxon>
        <taxon>Basidiomycota</taxon>
        <taxon>Agaricomycotina</taxon>
        <taxon>Agaricomycetes</taxon>
        <taxon>Polyporales</taxon>
        <taxon>Phanerochaetaceae</taxon>
        <taxon>Phlebiopsis</taxon>
    </lineage>
</organism>
<accession>A0A0C3SBC2</accession>
<dbReference type="OrthoDB" id="10369424at2759"/>
<reference evidence="2 3" key="1">
    <citation type="journal article" date="2014" name="PLoS Genet.">
        <title>Analysis of the Phlebiopsis gigantea genome, transcriptome and secretome provides insight into its pioneer colonization strategies of wood.</title>
        <authorList>
            <person name="Hori C."/>
            <person name="Ishida T."/>
            <person name="Igarashi K."/>
            <person name="Samejima M."/>
            <person name="Suzuki H."/>
            <person name="Master E."/>
            <person name="Ferreira P."/>
            <person name="Ruiz-Duenas F.J."/>
            <person name="Held B."/>
            <person name="Canessa P."/>
            <person name="Larrondo L.F."/>
            <person name="Schmoll M."/>
            <person name="Druzhinina I.S."/>
            <person name="Kubicek C.P."/>
            <person name="Gaskell J.A."/>
            <person name="Kersten P."/>
            <person name="St John F."/>
            <person name="Glasner J."/>
            <person name="Sabat G."/>
            <person name="Splinter BonDurant S."/>
            <person name="Syed K."/>
            <person name="Yadav J."/>
            <person name="Mgbeahuruike A.C."/>
            <person name="Kovalchuk A."/>
            <person name="Asiegbu F.O."/>
            <person name="Lackner G."/>
            <person name="Hoffmeister D."/>
            <person name="Rencoret J."/>
            <person name="Gutierrez A."/>
            <person name="Sun H."/>
            <person name="Lindquist E."/>
            <person name="Barry K."/>
            <person name="Riley R."/>
            <person name="Grigoriev I.V."/>
            <person name="Henrissat B."/>
            <person name="Kues U."/>
            <person name="Berka R.M."/>
            <person name="Martinez A.T."/>
            <person name="Covert S.F."/>
            <person name="Blanchette R.A."/>
            <person name="Cullen D."/>
        </authorList>
    </citation>
    <scope>NUCLEOTIDE SEQUENCE [LARGE SCALE GENOMIC DNA]</scope>
    <source>
        <strain evidence="2 3">11061_1 CR5-6</strain>
    </source>
</reference>